<dbReference type="GO" id="GO:0016747">
    <property type="term" value="F:acyltransferase activity, transferring groups other than amino-acyl groups"/>
    <property type="evidence" value="ECO:0007669"/>
    <property type="project" value="TreeGrafter"/>
</dbReference>
<dbReference type="InterPro" id="IPR054710">
    <property type="entry name" value="Tri101-like_N"/>
</dbReference>
<evidence type="ECO:0000313" key="5">
    <source>
        <dbReference type="Proteomes" id="UP000504638"/>
    </source>
</evidence>
<dbReference type="EMBL" id="ML975169">
    <property type="protein sequence ID" value="KAF1809919.1"/>
    <property type="molecule type" value="Genomic_DNA"/>
</dbReference>
<dbReference type="Pfam" id="PF22664">
    <property type="entry name" value="TRI-like_N"/>
    <property type="match status" value="1"/>
</dbReference>
<name>A0A6G1FWB8_9PEZI</name>
<reference evidence="6" key="2">
    <citation type="submission" date="2020-04" db="EMBL/GenBank/DDBJ databases">
        <authorList>
            <consortium name="NCBI Genome Project"/>
        </authorList>
    </citation>
    <scope>NUCLEOTIDE SEQUENCE</scope>
    <source>
        <strain evidence="6">CBS 781.70</strain>
    </source>
</reference>
<dbReference type="Proteomes" id="UP000504638">
    <property type="component" value="Unplaced"/>
</dbReference>
<evidence type="ECO:0000256" key="1">
    <source>
        <dbReference type="ARBA" id="ARBA00022679"/>
    </source>
</evidence>
<dbReference type="InterPro" id="IPR050317">
    <property type="entry name" value="Plant_Fungal_Acyltransferase"/>
</dbReference>
<reference evidence="6" key="3">
    <citation type="submission" date="2025-04" db="UniProtKB">
        <authorList>
            <consortium name="RefSeq"/>
        </authorList>
    </citation>
    <scope>IDENTIFICATION</scope>
    <source>
        <strain evidence="6">CBS 781.70</strain>
    </source>
</reference>
<organism evidence="4">
    <name type="scientific">Eremomyces bilateralis CBS 781.70</name>
    <dbReference type="NCBI Taxonomy" id="1392243"/>
    <lineage>
        <taxon>Eukaryota</taxon>
        <taxon>Fungi</taxon>
        <taxon>Dikarya</taxon>
        <taxon>Ascomycota</taxon>
        <taxon>Pezizomycotina</taxon>
        <taxon>Dothideomycetes</taxon>
        <taxon>Dothideomycetes incertae sedis</taxon>
        <taxon>Eremomycetales</taxon>
        <taxon>Eremomycetaceae</taxon>
        <taxon>Eremomyces</taxon>
    </lineage>
</organism>
<dbReference type="PANTHER" id="PTHR31642">
    <property type="entry name" value="TRICHOTHECENE 3-O-ACETYLTRANSFERASE"/>
    <property type="match status" value="1"/>
</dbReference>
<reference evidence="4 6" key="1">
    <citation type="submission" date="2020-01" db="EMBL/GenBank/DDBJ databases">
        <authorList>
            <consortium name="DOE Joint Genome Institute"/>
            <person name="Haridas S."/>
            <person name="Albert R."/>
            <person name="Binder M."/>
            <person name="Bloem J."/>
            <person name="Labutti K."/>
            <person name="Salamov A."/>
            <person name="Andreopoulos B."/>
            <person name="Baker S.E."/>
            <person name="Barry K."/>
            <person name="Bills G."/>
            <person name="Bluhm B.H."/>
            <person name="Cannon C."/>
            <person name="Castanera R."/>
            <person name="Culley D.E."/>
            <person name="Daum C."/>
            <person name="Ezra D."/>
            <person name="Gonzalez J.B."/>
            <person name="Henrissat B."/>
            <person name="Kuo A."/>
            <person name="Liang C."/>
            <person name="Lipzen A."/>
            <person name="Lutzoni F."/>
            <person name="Magnuson J."/>
            <person name="Mondo S."/>
            <person name="Nolan M."/>
            <person name="Ohm R."/>
            <person name="Pangilinan J."/>
            <person name="Park H.-J."/>
            <person name="Ramirez L."/>
            <person name="Alfaro M."/>
            <person name="Sun H."/>
            <person name="Tritt A."/>
            <person name="Yoshinaga Y."/>
            <person name="Zwiers L.-H."/>
            <person name="Turgeon B.G."/>
            <person name="Goodwin S.B."/>
            <person name="Spatafora J.W."/>
            <person name="Crous P.W."/>
            <person name="Grigoriev I.V."/>
        </authorList>
    </citation>
    <scope>NUCLEOTIDE SEQUENCE</scope>
    <source>
        <strain evidence="4 6">CBS 781.70</strain>
    </source>
</reference>
<dbReference type="RefSeq" id="XP_033531550.1">
    <property type="nucleotide sequence ID" value="XM_033681473.1"/>
</dbReference>
<evidence type="ECO:0000259" key="3">
    <source>
        <dbReference type="Pfam" id="PF22664"/>
    </source>
</evidence>
<evidence type="ECO:0000256" key="2">
    <source>
        <dbReference type="SAM" id="MobiDB-lite"/>
    </source>
</evidence>
<feature type="region of interest" description="Disordered" evidence="2">
    <location>
        <begin position="218"/>
        <end position="240"/>
    </location>
</feature>
<feature type="compositionally biased region" description="Low complexity" evidence="2">
    <location>
        <begin position="227"/>
        <end position="238"/>
    </location>
</feature>
<dbReference type="Gene3D" id="3.30.559.10">
    <property type="entry name" value="Chloramphenicol acetyltransferase-like domain"/>
    <property type="match status" value="2"/>
</dbReference>
<sequence>MSSNDNVIIPGPSFQINLPRLDACHPVRYSRRLLFFRCTSSAEHDAQLAAFKTGLQRLVFRCPILGGSIGPLPAEEASDENPDWRTIAPDRGLELIIRDLRTKIPSFEKFEAAGFPPLDLPYELLAPVPQDIGNVGPACKVQFSAIDGGTIVTFSMSHCVADGAGANELMRILSEETRLAQEHATADATNEDPSIPVATGIGIDRSVLREITSELPFDIQDHPGYTSGSSDPSSPEKSVLGFTATGSEIPVLLHISPSALGRLKEEAQLPDAPSISTHDALSALMWRSVLLIRSLRSTIPQDLSSLTGSVFMPSNARRHLGLPPSYVGNAVYQLAASLDLATLFSPSGLGHAASAVRRAINAVRPALVASLIAKSKDMWIDWAFPGTMLTTGVAMGTDWRNDELYGHDWGTAFGPLMRYRYPNGAFNCIMPKLPDGAAEVMVGILPEEVEVLKGPECFGKYI</sequence>
<feature type="domain" description="Trichothecene 3-O-acetyltransferase-like N-terminal" evidence="3">
    <location>
        <begin position="33"/>
        <end position="175"/>
    </location>
</feature>
<gene>
    <name evidence="4 6" type="ORF">P152DRAFT_476052</name>
</gene>
<evidence type="ECO:0000313" key="4">
    <source>
        <dbReference type="EMBL" id="KAF1809919.1"/>
    </source>
</evidence>
<accession>A0A6G1FWB8</accession>
<evidence type="ECO:0000313" key="6">
    <source>
        <dbReference type="RefSeq" id="XP_033531550.1"/>
    </source>
</evidence>
<proteinExistence type="predicted"/>
<dbReference type="GeneID" id="54422043"/>
<dbReference type="PANTHER" id="PTHR31642:SF310">
    <property type="entry name" value="FATTY ALCOHOL:CAFFEOYL-COA ACYLTRANSFERASE"/>
    <property type="match status" value="1"/>
</dbReference>
<dbReference type="InterPro" id="IPR023213">
    <property type="entry name" value="CAT-like_dom_sf"/>
</dbReference>
<keyword evidence="1" id="KW-0808">Transferase</keyword>
<dbReference type="AlphaFoldDB" id="A0A6G1FWB8"/>
<protein>
    <recommendedName>
        <fullName evidence="3">Trichothecene 3-O-acetyltransferase-like N-terminal domain-containing protein</fullName>
    </recommendedName>
</protein>
<keyword evidence="5" id="KW-1185">Reference proteome</keyword>
<dbReference type="OrthoDB" id="1862401at2759"/>